<dbReference type="EMBL" id="NVUK01000024">
    <property type="protein sequence ID" value="PCI76792.1"/>
    <property type="molecule type" value="Genomic_DNA"/>
</dbReference>
<reference evidence="2" key="1">
    <citation type="submission" date="2017-08" db="EMBL/GenBank/DDBJ databases">
        <title>A dynamic microbial community with high functional redundancy inhabits the cold, oxic subseafloor aquifer.</title>
        <authorList>
            <person name="Tully B.J."/>
            <person name="Wheat C.G."/>
            <person name="Glazer B.T."/>
            <person name="Huber J.A."/>
        </authorList>
    </citation>
    <scope>NUCLEOTIDE SEQUENCE [LARGE SCALE GENOMIC DNA]</scope>
</reference>
<organism evidence="1 2">
    <name type="scientific">Aerophobetes bacterium</name>
    <dbReference type="NCBI Taxonomy" id="2030807"/>
    <lineage>
        <taxon>Bacteria</taxon>
        <taxon>Candidatus Aerophobota</taxon>
    </lineage>
</organism>
<comment type="caution">
    <text evidence="1">The sequence shown here is derived from an EMBL/GenBank/DDBJ whole genome shotgun (WGS) entry which is preliminary data.</text>
</comment>
<name>A0A2A4X286_UNCAE</name>
<dbReference type="Proteomes" id="UP000218775">
    <property type="component" value="Unassembled WGS sequence"/>
</dbReference>
<evidence type="ECO:0000313" key="1">
    <source>
        <dbReference type="EMBL" id="PCI76792.1"/>
    </source>
</evidence>
<accession>A0A2A4X286</accession>
<protein>
    <submittedName>
        <fullName evidence="1">Uncharacterized protein</fullName>
    </submittedName>
</protein>
<evidence type="ECO:0000313" key="2">
    <source>
        <dbReference type="Proteomes" id="UP000218775"/>
    </source>
</evidence>
<proteinExistence type="predicted"/>
<sequence>MTTMLLVDMHRNPPKGNIVASYCESEGRRLYTVRSRLLQVYIDANKHPIEQLMEEVKQRGSTRYHLISKEDRDHPKAAAKRLVDKLFGKGK</sequence>
<dbReference type="AlphaFoldDB" id="A0A2A4X286"/>
<gene>
    <name evidence="1" type="ORF">COB21_03980</name>
</gene>